<feature type="signal peptide" evidence="1">
    <location>
        <begin position="1"/>
        <end position="24"/>
    </location>
</feature>
<organism evidence="3 4">
    <name type="scientific">Oryza sativa subsp. japonica</name>
    <name type="common">Rice</name>
    <dbReference type="NCBI Taxonomy" id="39947"/>
    <lineage>
        <taxon>Eukaryota</taxon>
        <taxon>Viridiplantae</taxon>
        <taxon>Streptophyta</taxon>
        <taxon>Embryophyta</taxon>
        <taxon>Tracheophyta</taxon>
        <taxon>Spermatophyta</taxon>
        <taxon>Magnoliopsida</taxon>
        <taxon>Liliopsida</taxon>
        <taxon>Poales</taxon>
        <taxon>Poaceae</taxon>
        <taxon>BOP clade</taxon>
        <taxon>Oryzoideae</taxon>
        <taxon>Oryzeae</taxon>
        <taxon>Oryzinae</taxon>
        <taxon>Oryza</taxon>
        <taxon>Oryza sativa</taxon>
    </lineage>
</organism>
<reference evidence="4" key="3">
    <citation type="journal article" date="2005" name="Nature">
        <title>The map-based sequence of the rice genome.</title>
        <authorList>
            <consortium name="International rice genome sequencing project (IRGSP)"/>
            <person name="Matsumoto T."/>
            <person name="Wu J."/>
            <person name="Kanamori H."/>
            <person name="Katayose Y."/>
            <person name="Fujisawa M."/>
            <person name="Namiki N."/>
            <person name="Mizuno H."/>
            <person name="Yamamoto K."/>
            <person name="Antonio B.A."/>
            <person name="Baba T."/>
            <person name="Sakata K."/>
            <person name="Nagamura Y."/>
            <person name="Aoki H."/>
            <person name="Arikawa K."/>
            <person name="Arita K."/>
            <person name="Bito T."/>
            <person name="Chiden Y."/>
            <person name="Fujitsuka N."/>
            <person name="Fukunaka R."/>
            <person name="Hamada M."/>
            <person name="Harada C."/>
            <person name="Hayashi A."/>
            <person name="Hijishita S."/>
            <person name="Honda M."/>
            <person name="Hosokawa S."/>
            <person name="Ichikawa Y."/>
            <person name="Idonuma A."/>
            <person name="Iijima M."/>
            <person name="Ikeda M."/>
            <person name="Ikeno M."/>
            <person name="Ito K."/>
            <person name="Ito S."/>
            <person name="Ito T."/>
            <person name="Ito Y."/>
            <person name="Ito Y."/>
            <person name="Iwabuchi A."/>
            <person name="Kamiya K."/>
            <person name="Karasawa W."/>
            <person name="Kurita K."/>
            <person name="Katagiri S."/>
            <person name="Kikuta A."/>
            <person name="Kobayashi H."/>
            <person name="Kobayashi N."/>
            <person name="Machita K."/>
            <person name="Maehara T."/>
            <person name="Masukawa M."/>
            <person name="Mizubayashi T."/>
            <person name="Mukai Y."/>
            <person name="Nagasaki H."/>
            <person name="Nagata Y."/>
            <person name="Naito S."/>
            <person name="Nakashima M."/>
            <person name="Nakama Y."/>
            <person name="Nakamichi Y."/>
            <person name="Nakamura M."/>
            <person name="Meguro A."/>
            <person name="Negishi M."/>
            <person name="Ohta I."/>
            <person name="Ohta T."/>
            <person name="Okamoto M."/>
            <person name="Ono N."/>
            <person name="Saji S."/>
            <person name="Sakaguchi M."/>
            <person name="Sakai K."/>
            <person name="Shibata M."/>
            <person name="Shimokawa T."/>
            <person name="Song J."/>
            <person name="Takazaki Y."/>
            <person name="Terasawa K."/>
            <person name="Tsugane M."/>
            <person name="Tsuji K."/>
            <person name="Ueda S."/>
            <person name="Waki K."/>
            <person name="Yamagata H."/>
            <person name="Yamamoto M."/>
            <person name="Yamamoto S."/>
            <person name="Yamane H."/>
            <person name="Yoshiki S."/>
            <person name="Yoshihara R."/>
            <person name="Yukawa K."/>
            <person name="Zhong H."/>
            <person name="Yano M."/>
            <person name="Yuan Q."/>
            <person name="Ouyang S."/>
            <person name="Liu J."/>
            <person name="Jones K.M."/>
            <person name="Gansberger K."/>
            <person name="Moffat K."/>
            <person name="Hill J."/>
            <person name="Bera J."/>
            <person name="Fadrosh D."/>
            <person name="Jin S."/>
            <person name="Johri S."/>
            <person name="Kim M."/>
            <person name="Overton L."/>
            <person name="Reardon M."/>
            <person name="Tsitrin T."/>
            <person name="Vuong H."/>
            <person name="Weaver B."/>
            <person name="Ciecko A."/>
            <person name="Tallon L."/>
            <person name="Jackson J."/>
            <person name="Pai G."/>
            <person name="Aken S.V."/>
            <person name="Utterback T."/>
            <person name="Reidmuller S."/>
            <person name="Feldblyum T."/>
            <person name="Hsiao J."/>
            <person name="Zismann V."/>
            <person name="Iobst S."/>
            <person name="de Vazeille A.R."/>
            <person name="Buell C.R."/>
            <person name="Ying K."/>
            <person name="Li Y."/>
            <person name="Lu T."/>
            <person name="Huang Y."/>
            <person name="Zhao Q."/>
            <person name="Feng Q."/>
            <person name="Zhang L."/>
            <person name="Zhu J."/>
            <person name="Weng Q."/>
            <person name="Mu J."/>
            <person name="Lu Y."/>
            <person name="Fan D."/>
            <person name="Liu Y."/>
            <person name="Guan J."/>
            <person name="Zhang Y."/>
            <person name="Yu S."/>
            <person name="Liu X."/>
            <person name="Zhang Y."/>
            <person name="Hong G."/>
            <person name="Han B."/>
            <person name="Choisne N."/>
            <person name="Demange N."/>
            <person name="Orjeda G."/>
            <person name="Samain S."/>
            <person name="Cattolico L."/>
            <person name="Pelletier E."/>
            <person name="Couloux A."/>
            <person name="Segurens B."/>
            <person name="Wincker P."/>
            <person name="D'Hont A."/>
            <person name="Scarpelli C."/>
            <person name="Weissenbach J."/>
            <person name="Salanoubat M."/>
            <person name="Quetier F."/>
            <person name="Yu Y."/>
            <person name="Kim H.R."/>
            <person name="Rambo T."/>
            <person name="Currie J."/>
            <person name="Collura K."/>
            <person name="Luo M."/>
            <person name="Yang T."/>
            <person name="Ammiraju J.S.S."/>
            <person name="Engler F."/>
            <person name="Soderlund C."/>
            <person name="Wing R.A."/>
            <person name="Palmer L.E."/>
            <person name="de la Bastide M."/>
            <person name="Spiegel L."/>
            <person name="Nascimento L."/>
            <person name="Zutavern T."/>
            <person name="O'Shaughnessy A."/>
            <person name="Dike S."/>
            <person name="Dedhia N."/>
            <person name="Preston R."/>
            <person name="Balija V."/>
            <person name="McCombie W.R."/>
            <person name="Chow T."/>
            <person name="Chen H."/>
            <person name="Chung M."/>
            <person name="Chen C."/>
            <person name="Shaw J."/>
            <person name="Wu H."/>
            <person name="Hsiao K."/>
            <person name="Chao Y."/>
            <person name="Chu M."/>
            <person name="Cheng C."/>
            <person name="Hour A."/>
            <person name="Lee P."/>
            <person name="Lin S."/>
            <person name="Lin Y."/>
            <person name="Liou J."/>
            <person name="Liu S."/>
            <person name="Hsing Y."/>
            <person name="Raghuvanshi S."/>
            <person name="Mohanty A."/>
            <person name="Bharti A.K."/>
            <person name="Gaur A."/>
            <person name="Gupta V."/>
            <person name="Kumar D."/>
            <person name="Ravi V."/>
            <person name="Vij S."/>
            <person name="Kapur A."/>
            <person name="Khurana P."/>
            <person name="Khurana P."/>
            <person name="Khurana J.P."/>
            <person name="Tyagi A.K."/>
            <person name="Gaikwad K."/>
            <person name="Singh A."/>
            <person name="Dalal V."/>
            <person name="Srivastava S."/>
            <person name="Dixit A."/>
            <person name="Pal A.K."/>
            <person name="Ghazi I.A."/>
            <person name="Yadav M."/>
            <person name="Pandit A."/>
            <person name="Bhargava A."/>
            <person name="Sureshbabu K."/>
            <person name="Batra K."/>
            <person name="Sharma T.R."/>
            <person name="Mohapatra T."/>
            <person name="Singh N.K."/>
            <person name="Messing J."/>
            <person name="Nelson A.B."/>
            <person name="Fuks G."/>
            <person name="Kavchok S."/>
            <person name="Keizer G."/>
            <person name="Linton E."/>
            <person name="Llaca V."/>
            <person name="Song R."/>
            <person name="Tanyolac B."/>
            <person name="Young S."/>
            <person name="Ho-Il K."/>
            <person name="Hahn J.H."/>
            <person name="Sangsakoo G."/>
            <person name="Vanavichit A."/>
            <person name="de Mattos Luiz.A.T."/>
            <person name="Zimmer P.D."/>
            <person name="Malone G."/>
            <person name="Dellagostin O."/>
            <person name="de Oliveira A.C."/>
            <person name="Bevan M."/>
            <person name="Bancroft I."/>
            <person name="Minx P."/>
            <person name="Cordum H."/>
            <person name="Wilson R."/>
            <person name="Cheng Z."/>
            <person name="Jin W."/>
            <person name="Jiang J."/>
            <person name="Leong S.A."/>
            <person name="Iwama H."/>
            <person name="Gojobori T."/>
            <person name="Itoh T."/>
            <person name="Niimura Y."/>
            <person name="Fujii Y."/>
            <person name="Habara T."/>
            <person name="Sakai H."/>
            <person name="Sato Y."/>
            <person name="Wilson G."/>
            <person name="Kumar K."/>
            <person name="McCouch S."/>
            <person name="Juretic N."/>
            <person name="Hoen D."/>
            <person name="Wright S."/>
            <person name="Bruskiewich R."/>
            <person name="Bureau T."/>
            <person name="Miyao A."/>
            <person name="Hirochika H."/>
            <person name="Nishikawa T."/>
            <person name="Kadowaki K."/>
            <person name="Sugiura M."/>
            <person name="Burr B."/>
            <person name="Sasaki T."/>
        </authorList>
    </citation>
    <scope>NUCLEOTIDE SEQUENCE [LARGE SCALE GENOMIC DNA]</scope>
    <source>
        <strain evidence="4">cv. Nipponbare</strain>
    </source>
</reference>
<sequence length="258" mass="29486">MTPSGGYRPLCLVVSCAWAMVARESCGGCARGSDGGSCNEGDDDHDDHDLDAVGGRRVLMVLMSCCPICMNLYFDLDDIELVFRGVKEEILTRRRCVPGEKWCWLPILERRSFGPAEITEWEELKKVIDNLETSPVPDTLLWGLATNKKYTTKSMYRTLTFRGIRELNTSMWLSVKSRVSDLFSKKNLDDIDADLERFLHERFKNLNIVLFFSGNPPYRWLRFSSITIDFPKRTIFAYKSWTVIGVQSQAVIMIASKN</sequence>
<dbReference type="Proteomes" id="UP000000763">
    <property type="component" value="Chromosome 2"/>
</dbReference>
<name>Q6K6T8_ORYSJ</name>
<evidence type="ECO:0000313" key="3">
    <source>
        <dbReference type="EMBL" id="BAD21958.1"/>
    </source>
</evidence>
<reference evidence="4" key="4">
    <citation type="journal article" date="2008" name="Nucleic Acids Res.">
        <title>The rice annotation project database (RAP-DB): 2008 update.</title>
        <authorList>
            <consortium name="The rice annotation project (RAP)"/>
        </authorList>
    </citation>
    <scope>GENOME REANNOTATION</scope>
    <source>
        <strain evidence="4">cv. Nipponbare</strain>
    </source>
</reference>
<dbReference type="EMBL" id="AP004302">
    <property type="protein sequence ID" value="BAD21796.1"/>
    <property type="molecule type" value="Genomic_DNA"/>
</dbReference>
<reference evidence="2" key="1">
    <citation type="submission" date="2001-10" db="EMBL/GenBank/DDBJ databases">
        <title>Oryza sativa nipponbare(GA3) genomic DNA, chromosome 2, BAC clone:OJ1122_H01.</title>
        <authorList>
            <person name="Sasaki T."/>
            <person name="Matsumoto T."/>
            <person name="Yamamoto K."/>
        </authorList>
    </citation>
    <scope>NUCLEOTIDE SEQUENCE</scope>
</reference>
<dbReference type="AlphaFoldDB" id="Q6K6T8"/>
<gene>
    <name evidence="2" type="ORF">OJ1122_H01.33</name>
    <name evidence="3" type="ORF">P0036H07.14</name>
</gene>
<evidence type="ECO:0000313" key="4">
    <source>
        <dbReference type="Proteomes" id="UP000000763"/>
    </source>
</evidence>
<evidence type="ECO:0000256" key="1">
    <source>
        <dbReference type="SAM" id="SignalP"/>
    </source>
</evidence>
<keyword evidence="1" id="KW-0732">Signal</keyword>
<dbReference type="EMBL" id="AP004998">
    <property type="protein sequence ID" value="BAD21958.1"/>
    <property type="molecule type" value="Genomic_DNA"/>
</dbReference>
<proteinExistence type="predicted"/>
<reference evidence="3" key="2">
    <citation type="submission" date="2002-03" db="EMBL/GenBank/DDBJ databases">
        <title>Oryza sativa nipponbare(GA3) genomic DNA, chromosome 2, PAC clone:P0036H07.</title>
        <authorList>
            <person name="Sasaki T."/>
            <person name="Matsumoto T."/>
            <person name="Yamamoto K."/>
        </authorList>
    </citation>
    <scope>NUCLEOTIDE SEQUENCE</scope>
</reference>
<protein>
    <submittedName>
        <fullName evidence="3">Uncharacterized protein</fullName>
    </submittedName>
</protein>
<feature type="chain" id="PRO_5010142201" evidence="1">
    <location>
        <begin position="25"/>
        <end position="258"/>
    </location>
</feature>
<accession>Q6K6T8</accession>
<evidence type="ECO:0000313" key="2">
    <source>
        <dbReference type="EMBL" id="BAD21796.1"/>
    </source>
</evidence>